<dbReference type="GO" id="GO:0015990">
    <property type="term" value="P:electron transport coupled proton transport"/>
    <property type="evidence" value="ECO:0007669"/>
    <property type="project" value="TreeGrafter"/>
</dbReference>
<name>A0A0B5H800_9EUKA</name>
<dbReference type="InterPro" id="IPR001750">
    <property type="entry name" value="ND/Mrp_TM"/>
</dbReference>
<dbReference type="InterPro" id="IPR003918">
    <property type="entry name" value="NADH_UbQ_OxRdtase"/>
</dbReference>
<feature type="transmembrane region" description="Helical" evidence="7">
    <location>
        <begin position="29"/>
        <end position="51"/>
    </location>
</feature>
<protein>
    <recommendedName>
        <fullName evidence="7">NADH-ubiquinone oxidoreductase chain 4</fullName>
        <ecNumber evidence="7">7.1.1.2</ecNumber>
    </recommendedName>
</protein>
<dbReference type="GO" id="GO:0003954">
    <property type="term" value="F:NADH dehydrogenase activity"/>
    <property type="evidence" value="ECO:0007669"/>
    <property type="project" value="TreeGrafter"/>
</dbReference>
<feature type="transmembrane region" description="Helical" evidence="7">
    <location>
        <begin position="237"/>
        <end position="253"/>
    </location>
</feature>
<dbReference type="GO" id="GO:0042773">
    <property type="term" value="P:ATP synthesis coupled electron transport"/>
    <property type="evidence" value="ECO:0007669"/>
    <property type="project" value="InterPro"/>
</dbReference>
<evidence type="ECO:0000259" key="8">
    <source>
        <dbReference type="Pfam" id="PF00361"/>
    </source>
</evidence>
<organism evidence="9">
    <name type="scientific">Gefionella okellyi</name>
    <dbReference type="NCBI Taxonomy" id="2853422"/>
    <lineage>
        <taxon>Eukaryota</taxon>
        <taxon>Malawimonadida</taxon>
        <taxon>Malawimonadidae</taxon>
        <taxon>Gefionella</taxon>
    </lineage>
</organism>
<feature type="transmembrane region" description="Helical" evidence="7">
    <location>
        <begin position="107"/>
        <end position="124"/>
    </location>
</feature>
<dbReference type="EC" id="7.1.1.2" evidence="7"/>
<keyword evidence="5 7" id="KW-1133">Transmembrane helix</keyword>
<keyword evidence="7" id="KW-0830">Ubiquinone</keyword>
<comment type="function">
    <text evidence="7">Core subunit of the mitochondrial membrane respiratory chain NADH dehydrogenase (Complex I) which catalyzes electron transfer from NADH through the respiratory chain, using ubiquinone as an electron acceptor. Essential for the catalytic activity and assembly of complex I.</text>
</comment>
<feature type="transmembrane region" description="Helical" evidence="7">
    <location>
        <begin position="442"/>
        <end position="464"/>
    </location>
</feature>
<feature type="transmembrane region" description="Helical" evidence="7">
    <location>
        <begin position="6"/>
        <end position="22"/>
    </location>
</feature>
<keyword evidence="4 7" id="KW-0812">Transmembrane</keyword>
<feature type="transmembrane region" description="Helical" evidence="7">
    <location>
        <begin position="394"/>
        <end position="421"/>
    </location>
</feature>
<keyword evidence="6 7" id="KW-0472">Membrane</keyword>
<evidence type="ECO:0000256" key="1">
    <source>
        <dbReference type="ARBA" id="ARBA00003257"/>
    </source>
</evidence>
<evidence type="ECO:0000256" key="4">
    <source>
        <dbReference type="ARBA" id="ARBA00022692"/>
    </source>
</evidence>
<dbReference type="PRINTS" id="PR01437">
    <property type="entry name" value="NUOXDRDTASE4"/>
</dbReference>
<comment type="function">
    <text evidence="1">Core subunit of the mitochondrial membrane respiratory chain NADH dehydrogenase (Complex I) that is believed to belong to the minimal assembly required for catalysis. Complex I functions in the transfer of electrons from NADH to the respiratory chain. The immediate electron acceptor for the enzyme is believed to be ubiquinone.</text>
</comment>
<evidence type="ECO:0000256" key="6">
    <source>
        <dbReference type="ARBA" id="ARBA00023136"/>
    </source>
</evidence>
<feature type="transmembrane region" description="Helical" evidence="7">
    <location>
        <begin position="351"/>
        <end position="374"/>
    </location>
</feature>
<evidence type="ECO:0000256" key="5">
    <source>
        <dbReference type="ARBA" id="ARBA00022989"/>
    </source>
</evidence>
<geneLocation type="mitochondrion" evidence="9"/>
<evidence type="ECO:0000256" key="2">
    <source>
        <dbReference type="ARBA" id="ARBA00004141"/>
    </source>
</evidence>
<feature type="domain" description="NADH:quinone oxidoreductase/Mrp antiporter transmembrane" evidence="8">
    <location>
        <begin position="124"/>
        <end position="412"/>
    </location>
</feature>
<dbReference type="GO" id="GO:0048039">
    <property type="term" value="F:ubiquinone binding"/>
    <property type="evidence" value="ECO:0007669"/>
    <property type="project" value="TreeGrafter"/>
</dbReference>
<keyword evidence="7 9" id="KW-0496">Mitochondrion</keyword>
<feature type="transmembrane region" description="Helical" evidence="7">
    <location>
        <begin position="71"/>
        <end position="95"/>
    </location>
</feature>
<evidence type="ECO:0000256" key="3">
    <source>
        <dbReference type="ARBA" id="ARBA00009025"/>
    </source>
</evidence>
<comment type="catalytic activity">
    <reaction evidence="7">
        <text>a ubiquinone + NADH + 5 H(+)(in) = a ubiquinol + NAD(+) + 4 H(+)(out)</text>
        <dbReference type="Rhea" id="RHEA:29091"/>
        <dbReference type="Rhea" id="RHEA-COMP:9565"/>
        <dbReference type="Rhea" id="RHEA-COMP:9566"/>
        <dbReference type="ChEBI" id="CHEBI:15378"/>
        <dbReference type="ChEBI" id="CHEBI:16389"/>
        <dbReference type="ChEBI" id="CHEBI:17976"/>
        <dbReference type="ChEBI" id="CHEBI:57540"/>
        <dbReference type="ChEBI" id="CHEBI:57945"/>
        <dbReference type="EC" id="7.1.1.2"/>
    </reaction>
</comment>
<proteinExistence type="inferred from homology"/>
<dbReference type="NCBIfam" id="TIGR01972">
    <property type="entry name" value="NDH_I_M"/>
    <property type="match status" value="1"/>
</dbReference>
<dbReference type="InterPro" id="IPR010227">
    <property type="entry name" value="NADH_Q_OxRdtase_chainM/4"/>
</dbReference>
<dbReference type="GO" id="GO:0008137">
    <property type="term" value="F:NADH dehydrogenase (ubiquinone) activity"/>
    <property type="evidence" value="ECO:0007669"/>
    <property type="project" value="UniProtKB-UniRule"/>
</dbReference>
<comment type="similarity">
    <text evidence="3 7">Belongs to the complex I subunit 4 family.</text>
</comment>
<keyword evidence="7" id="KW-0813">Transport</keyword>
<dbReference type="GO" id="GO:0031966">
    <property type="term" value="C:mitochondrial membrane"/>
    <property type="evidence" value="ECO:0007669"/>
    <property type="project" value="UniProtKB-SubCell"/>
</dbReference>
<dbReference type="PANTHER" id="PTHR43507">
    <property type="entry name" value="NADH-UBIQUINONE OXIDOREDUCTASE CHAIN 4"/>
    <property type="match status" value="1"/>
</dbReference>
<reference evidence="9" key="1">
    <citation type="submission" date="2014-11" db="EMBL/GenBank/DDBJ databases">
        <authorList>
            <person name="Lang B.F."/>
        </authorList>
    </citation>
    <scope>NUCLEOTIDE SEQUENCE</scope>
    <source>
        <strain evidence="9">249</strain>
    </source>
</reference>
<dbReference type="Pfam" id="PF00361">
    <property type="entry name" value="Proton_antipo_M"/>
    <property type="match status" value="1"/>
</dbReference>
<keyword evidence="9" id="KW-0560">Oxidoreductase</keyword>
<feature type="transmembrane region" description="Helical" evidence="7">
    <location>
        <begin position="161"/>
        <end position="183"/>
    </location>
</feature>
<sequence>MDLILIISIIYILILSVKIYDLNLELKRLGLTVSIIIFIYSIFLIIQFDYLNIDYQYVYSITVIKEINWEYIIGIDGISITFVLLTTFIIPICILTGWNIQTKVKEFIISFLLLELFLINTFIAMDLLWFYINFEIVLIPMFLIIGIWGSRERKIYAAFQFFLYTLFGSLFMLIGIILIYYEYGTTNFIYLQYINISYSKQLLLWILFFISFMIKIPMIPVHIWLPEAHVEAPTSGSIILAAILLKLGGYGLIRISLTMLPLANIYYYPLVYTIAIISIIYASLTTIRQIDLKKIIAYSSVAHMNYAILGLFTFKLEGIIGAILLMLSHGFVSTGLFFIIGLLYERHHSRIITYYSGLTLTMPILSVFFFLFTLSNMSLPLTSSFIGEFLILNTLFACNPISCIIVTFSTILGSIYAIWLYNRTMFGYINIKYINSYKDLNYREFIILLLLIIPIFIIGIYSPIVTNIIESSVLNLVNNINIAIK</sequence>
<keyword evidence="7" id="KW-0679">Respiratory chain</keyword>
<keyword evidence="7" id="KW-0520">NAD</keyword>
<feature type="transmembrane region" description="Helical" evidence="7">
    <location>
        <begin position="320"/>
        <end position="344"/>
    </location>
</feature>
<keyword evidence="7" id="KW-0249">Electron transport</keyword>
<feature type="transmembrane region" description="Helical" evidence="7">
    <location>
        <begin position="130"/>
        <end position="149"/>
    </location>
</feature>
<dbReference type="PANTHER" id="PTHR43507:SF1">
    <property type="entry name" value="NADH-UBIQUINONE OXIDOREDUCTASE CHAIN 4"/>
    <property type="match status" value="1"/>
</dbReference>
<evidence type="ECO:0000256" key="7">
    <source>
        <dbReference type="RuleBase" id="RU003297"/>
    </source>
</evidence>
<dbReference type="EMBL" id="KP165390">
    <property type="protein sequence ID" value="AJF36660.1"/>
    <property type="molecule type" value="Genomic_DNA"/>
</dbReference>
<evidence type="ECO:0000313" key="9">
    <source>
        <dbReference type="EMBL" id="AJF36660.1"/>
    </source>
</evidence>
<gene>
    <name evidence="9" type="primary">nad4</name>
</gene>
<feature type="transmembrane region" description="Helical" evidence="7">
    <location>
        <begin position="203"/>
        <end position="225"/>
    </location>
</feature>
<dbReference type="AlphaFoldDB" id="A0A0B5H800"/>
<feature type="transmembrane region" description="Helical" evidence="7">
    <location>
        <begin position="265"/>
        <end position="284"/>
    </location>
</feature>
<accession>A0A0B5H800</accession>
<feature type="transmembrane region" description="Helical" evidence="7">
    <location>
        <begin position="296"/>
        <end position="314"/>
    </location>
</feature>
<comment type="subcellular location">
    <subcellularLocation>
        <location evidence="2">Membrane</location>
        <topology evidence="2">Multi-pass membrane protein</topology>
    </subcellularLocation>
    <subcellularLocation>
        <location evidence="7">Mitochondrion membrane</location>
        <topology evidence="7">Multi-pass membrane protein</topology>
    </subcellularLocation>
</comment>